<protein>
    <submittedName>
        <fullName evidence="1">Uncharacterized protein</fullName>
    </submittedName>
</protein>
<sequence>MAYIEKGFENMFSDWVRTCQISYTEVKQLSFRMVGGRGGRVYVAQMTLSQNSWRVAGVNTGFK</sequence>
<comment type="caution">
    <text evidence="1">The sequence shown here is derived from an EMBL/GenBank/DDBJ whole genome shotgun (WGS) entry which is preliminary data.</text>
</comment>
<name>A0A0V1F4B4_TRIPS</name>
<keyword evidence="2" id="KW-1185">Reference proteome</keyword>
<gene>
    <name evidence="1" type="ORF">T4D_14293</name>
</gene>
<evidence type="ECO:0000313" key="2">
    <source>
        <dbReference type="Proteomes" id="UP000054995"/>
    </source>
</evidence>
<evidence type="ECO:0000313" key="1">
    <source>
        <dbReference type="EMBL" id="KRY80827.1"/>
    </source>
</evidence>
<dbReference type="EMBL" id="JYDT01000315">
    <property type="protein sequence ID" value="KRY80827.1"/>
    <property type="molecule type" value="Genomic_DNA"/>
</dbReference>
<accession>A0A0V1F4B4</accession>
<dbReference type="Proteomes" id="UP000054995">
    <property type="component" value="Unassembled WGS sequence"/>
</dbReference>
<organism evidence="1 2">
    <name type="scientific">Trichinella pseudospiralis</name>
    <name type="common">Parasitic roundworm</name>
    <dbReference type="NCBI Taxonomy" id="6337"/>
    <lineage>
        <taxon>Eukaryota</taxon>
        <taxon>Metazoa</taxon>
        <taxon>Ecdysozoa</taxon>
        <taxon>Nematoda</taxon>
        <taxon>Enoplea</taxon>
        <taxon>Dorylaimia</taxon>
        <taxon>Trichinellida</taxon>
        <taxon>Trichinellidae</taxon>
        <taxon>Trichinella</taxon>
    </lineage>
</organism>
<reference evidence="1 2" key="1">
    <citation type="submission" date="2015-01" db="EMBL/GenBank/DDBJ databases">
        <title>Evolution of Trichinella species and genotypes.</title>
        <authorList>
            <person name="Korhonen P.K."/>
            <person name="Edoardo P."/>
            <person name="Giuseppe L.R."/>
            <person name="Gasser R.B."/>
        </authorList>
    </citation>
    <scope>NUCLEOTIDE SEQUENCE [LARGE SCALE GENOMIC DNA]</scope>
    <source>
        <strain evidence="1">ISS470</strain>
    </source>
</reference>
<dbReference type="AlphaFoldDB" id="A0A0V1F4B4"/>
<proteinExistence type="predicted"/>